<accession>A0ABY1JXB7</accession>
<dbReference type="RefSeq" id="WP_068586920.1">
    <property type="nucleotide sequence ID" value="NZ_FTNK01000005.1"/>
</dbReference>
<organism evidence="1 2">
    <name type="scientific">Paenibacillus macquariensis</name>
    <dbReference type="NCBI Taxonomy" id="948756"/>
    <lineage>
        <taxon>Bacteria</taxon>
        <taxon>Bacillati</taxon>
        <taxon>Bacillota</taxon>
        <taxon>Bacilli</taxon>
        <taxon>Bacillales</taxon>
        <taxon>Paenibacillaceae</taxon>
        <taxon>Paenibacillus</taxon>
    </lineage>
</organism>
<proteinExistence type="predicted"/>
<protein>
    <recommendedName>
        <fullName evidence="3">Phage protein</fullName>
    </recommendedName>
</protein>
<keyword evidence="2" id="KW-1185">Reference proteome</keyword>
<evidence type="ECO:0000313" key="2">
    <source>
        <dbReference type="Proteomes" id="UP000186666"/>
    </source>
</evidence>
<gene>
    <name evidence="1" type="ORF">SAMN05421578_105125</name>
</gene>
<sequence length="141" mass="16501">MVTINNVLDGVILKLSQTFPNADIYGEEIKQGLKEPCFFVKLFPVAQDKEFGRRYKRYHTFDVHYFPLSTEDANVEMHDVAEKLYDTLEWISGPHHGSKMTHEIIDGVLHFFVSYDFHIMRPKQNYPKMQTLTEEGFIKNG</sequence>
<dbReference type="InterPro" id="IPR049254">
    <property type="entry name" value="Phage_tail_terminator"/>
</dbReference>
<evidence type="ECO:0008006" key="3">
    <source>
        <dbReference type="Google" id="ProtNLM"/>
    </source>
</evidence>
<comment type="caution">
    <text evidence="1">The sequence shown here is derived from an EMBL/GenBank/DDBJ whole genome shotgun (WGS) entry which is preliminary data.</text>
</comment>
<evidence type="ECO:0000313" key="1">
    <source>
        <dbReference type="EMBL" id="SIQ93599.1"/>
    </source>
</evidence>
<dbReference type="Proteomes" id="UP000186666">
    <property type="component" value="Unassembled WGS sequence"/>
</dbReference>
<reference evidence="1 2" key="1">
    <citation type="submission" date="2017-01" db="EMBL/GenBank/DDBJ databases">
        <authorList>
            <person name="Varghese N."/>
            <person name="Submissions S."/>
        </authorList>
    </citation>
    <scope>NUCLEOTIDE SEQUENCE [LARGE SCALE GENOMIC DNA]</scope>
    <source>
        <strain evidence="1 2">ATCC 23464</strain>
    </source>
</reference>
<dbReference type="Pfam" id="PF20765">
    <property type="entry name" value="Phage_tail_terminator_8"/>
    <property type="match status" value="1"/>
</dbReference>
<name>A0ABY1JXB7_9BACL</name>
<dbReference type="EMBL" id="FTNK01000005">
    <property type="protein sequence ID" value="SIQ93599.1"/>
    <property type="molecule type" value="Genomic_DNA"/>
</dbReference>